<dbReference type="PANTHER" id="PTHR31159">
    <property type="entry name" value="COMM DOMAIN-CONTAINING PROTEIN 3"/>
    <property type="match status" value="1"/>
</dbReference>
<dbReference type="AlphaFoldDB" id="A0AAE1BK19"/>
<evidence type="ECO:0000313" key="4">
    <source>
        <dbReference type="EMBL" id="KAK3852201.1"/>
    </source>
</evidence>
<evidence type="ECO:0000256" key="1">
    <source>
        <dbReference type="ARBA" id="ARBA00016548"/>
    </source>
</evidence>
<feature type="domain" description="COMM" evidence="3">
    <location>
        <begin position="120"/>
        <end position="188"/>
    </location>
</feature>
<reference evidence="4" key="1">
    <citation type="submission" date="2023-10" db="EMBL/GenBank/DDBJ databases">
        <title>Genome assemblies of two species of porcelain crab, Petrolisthes cinctipes and Petrolisthes manimaculis (Anomura: Porcellanidae).</title>
        <authorList>
            <person name="Angst P."/>
        </authorList>
    </citation>
    <scope>NUCLEOTIDE SEQUENCE</scope>
    <source>
        <strain evidence="4">PB745_01</strain>
        <tissue evidence="4">Gill</tissue>
    </source>
</reference>
<dbReference type="PROSITE" id="PS51269">
    <property type="entry name" value="COMM"/>
    <property type="match status" value="1"/>
</dbReference>
<sequence>MELSPEVSSALRLLGDASKTDNSTYQAVLSAVSADIVAGDGQQVSQPQPPTSGVVSYCHAALTTLFLESVRGGHSTSVVTSTLEDFMWPPDRVNEAIKKLDSHWSDTQTRLSSLGAFPPHIVDVDWQLKYEVRSSGGEVDKARGAVYLVRLHLDGSANGPLTFTCSLAQLTHMVTRLKQATRAVQKHTLVIHPV</sequence>
<evidence type="ECO:0000313" key="5">
    <source>
        <dbReference type="Proteomes" id="UP001286313"/>
    </source>
</evidence>
<comment type="caution">
    <text evidence="4">The sequence shown here is derived from an EMBL/GenBank/DDBJ whole genome shotgun (WGS) entry which is preliminary data.</text>
</comment>
<name>A0AAE1BK19_PETCI</name>
<accession>A0AAE1BK19</accession>
<comment type="similarity">
    <text evidence="2">Belongs to the COMM domain-containing protein 3 family.</text>
</comment>
<evidence type="ECO:0000259" key="3">
    <source>
        <dbReference type="PROSITE" id="PS51269"/>
    </source>
</evidence>
<dbReference type="InterPro" id="IPR017920">
    <property type="entry name" value="COMM"/>
</dbReference>
<keyword evidence="5" id="KW-1185">Reference proteome</keyword>
<organism evidence="4 5">
    <name type="scientific">Petrolisthes cinctipes</name>
    <name type="common">Flat porcelain crab</name>
    <dbReference type="NCBI Taxonomy" id="88211"/>
    <lineage>
        <taxon>Eukaryota</taxon>
        <taxon>Metazoa</taxon>
        <taxon>Ecdysozoa</taxon>
        <taxon>Arthropoda</taxon>
        <taxon>Crustacea</taxon>
        <taxon>Multicrustacea</taxon>
        <taxon>Malacostraca</taxon>
        <taxon>Eumalacostraca</taxon>
        <taxon>Eucarida</taxon>
        <taxon>Decapoda</taxon>
        <taxon>Pleocyemata</taxon>
        <taxon>Anomura</taxon>
        <taxon>Galatheoidea</taxon>
        <taxon>Porcellanidae</taxon>
        <taxon>Petrolisthes</taxon>
    </lineage>
</organism>
<protein>
    <recommendedName>
        <fullName evidence="1">COMM domain-containing protein 3</fullName>
    </recommendedName>
</protein>
<dbReference type="Proteomes" id="UP001286313">
    <property type="component" value="Unassembled WGS sequence"/>
</dbReference>
<dbReference type="Pfam" id="PF21672">
    <property type="entry name" value="COMM_HN"/>
    <property type="match status" value="1"/>
</dbReference>
<dbReference type="GO" id="GO:0006814">
    <property type="term" value="P:sodium ion transport"/>
    <property type="evidence" value="ECO:0007669"/>
    <property type="project" value="InterPro"/>
</dbReference>
<dbReference type="Pfam" id="PF07258">
    <property type="entry name" value="COMM_domain"/>
    <property type="match status" value="1"/>
</dbReference>
<dbReference type="PANTHER" id="PTHR31159:SF1">
    <property type="entry name" value="COMM DOMAIN-CONTAINING PROTEIN 3"/>
    <property type="match status" value="1"/>
</dbReference>
<dbReference type="EMBL" id="JAWQEG010007542">
    <property type="protein sequence ID" value="KAK3852201.1"/>
    <property type="molecule type" value="Genomic_DNA"/>
</dbReference>
<proteinExistence type="inferred from homology"/>
<dbReference type="InterPro" id="IPR037355">
    <property type="entry name" value="COMMD3"/>
</dbReference>
<evidence type="ECO:0000256" key="2">
    <source>
        <dbReference type="ARBA" id="ARBA00093469"/>
    </source>
</evidence>
<gene>
    <name evidence="4" type="ORF">Pcinc_041202</name>
</gene>